<reference evidence="1" key="1">
    <citation type="submission" date="2023-07" db="EMBL/GenBank/DDBJ databases">
        <title>Black Yeasts Isolated from many extreme environments.</title>
        <authorList>
            <person name="Coleine C."/>
            <person name="Stajich J.E."/>
            <person name="Selbmann L."/>
        </authorList>
    </citation>
    <scope>NUCLEOTIDE SEQUENCE</scope>
    <source>
        <strain evidence="1">CCFEE 5714</strain>
    </source>
</reference>
<keyword evidence="2" id="KW-1185">Reference proteome</keyword>
<dbReference type="EMBL" id="JAUTXU010000014">
    <property type="protein sequence ID" value="KAK3722203.1"/>
    <property type="molecule type" value="Genomic_DNA"/>
</dbReference>
<accession>A0ACC3NSJ8</accession>
<evidence type="ECO:0000313" key="2">
    <source>
        <dbReference type="Proteomes" id="UP001281147"/>
    </source>
</evidence>
<organism evidence="1 2">
    <name type="scientific">Vermiconidia calcicola</name>
    <dbReference type="NCBI Taxonomy" id="1690605"/>
    <lineage>
        <taxon>Eukaryota</taxon>
        <taxon>Fungi</taxon>
        <taxon>Dikarya</taxon>
        <taxon>Ascomycota</taxon>
        <taxon>Pezizomycotina</taxon>
        <taxon>Dothideomycetes</taxon>
        <taxon>Dothideomycetidae</taxon>
        <taxon>Mycosphaerellales</taxon>
        <taxon>Extremaceae</taxon>
        <taxon>Vermiconidia</taxon>
    </lineage>
</organism>
<name>A0ACC3NSJ8_9PEZI</name>
<evidence type="ECO:0000313" key="1">
    <source>
        <dbReference type="EMBL" id="KAK3722203.1"/>
    </source>
</evidence>
<proteinExistence type="predicted"/>
<gene>
    <name evidence="1" type="ORF">LTR37_002636</name>
</gene>
<protein>
    <submittedName>
        <fullName evidence="1">Uncharacterized protein</fullName>
    </submittedName>
</protein>
<comment type="caution">
    <text evidence="1">The sequence shown here is derived from an EMBL/GenBank/DDBJ whole genome shotgun (WGS) entry which is preliminary data.</text>
</comment>
<dbReference type="Proteomes" id="UP001281147">
    <property type="component" value="Unassembled WGS sequence"/>
</dbReference>
<sequence length="279" mass="31199">MLEHDIPIPKGWQSAWLHRTLPALQWYTTIASYMLSLAILALGLSGFIIVRRSTKRLAADSASYGEILRTLYRKTRRIAKGHFFIANIYILHALVIAVVDAVLCAGALSNNVSAEPELWTRDAILEVALYSGVLLVVFLTTFFLVPLLQMLAVTSFLARLKGNGDLTDFIPEARFLSTHIAQMWCMMAFFGVSWWSPDDDSNSFWRHVMLQACIGSAAAWLEASFVFNFRSENLEDVKVAAGGVQQILSMFTRTVKAAHTNEKAALLPKYEKVDPHTES</sequence>